<keyword evidence="1" id="KW-0812">Transmembrane</keyword>
<dbReference type="STRING" id="1423726.FC07_GL002654"/>
<feature type="transmembrane region" description="Helical" evidence="1">
    <location>
        <begin position="38"/>
        <end position="56"/>
    </location>
</feature>
<keyword evidence="1" id="KW-0472">Membrane</keyword>
<organism evidence="2 3">
    <name type="scientific">Loigolactobacillus bifermentans DSM 20003</name>
    <dbReference type="NCBI Taxonomy" id="1423726"/>
    <lineage>
        <taxon>Bacteria</taxon>
        <taxon>Bacillati</taxon>
        <taxon>Bacillota</taxon>
        <taxon>Bacilli</taxon>
        <taxon>Lactobacillales</taxon>
        <taxon>Lactobacillaceae</taxon>
        <taxon>Loigolactobacillus</taxon>
    </lineage>
</organism>
<gene>
    <name evidence="2" type="ORF">FC07_GL002654</name>
</gene>
<keyword evidence="1" id="KW-1133">Transmembrane helix</keyword>
<accession>A0A0R1H3D3</accession>
<evidence type="ECO:0000313" key="3">
    <source>
        <dbReference type="Proteomes" id="UP000051461"/>
    </source>
</evidence>
<dbReference type="Proteomes" id="UP000051461">
    <property type="component" value="Unassembled WGS sequence"/>
</dbReference>
<evidence type="ECO:0000256" key="1">
    <source>
        <dbReference type="SAM" id="Phobius"/>
    </source>
</evidence>
<feature type="transmembrane region" description="Helical" evidence="1">
    <location>
        <begin position="12"/>
        <end position="32"/>
    </location>
</feature>
<proteinExistence type="predicted"/>
<name>A0A0R1H3D3_9LACO</name>
<keyword evidence="3" id="KW-1185">Reference proteome</keyword>
<protein>
    <submittedName>
        <fullName evidence="2">Uncharacterized protein</fullName>
    </submittedName>
</protein>
<evidence type="ECO:0000313" key="2">
    <source>
        <dbReference type="EMBL" id="KRK40901.1"/>
    </source>
</evidence>
<dbReference type="PATRIC" id="fig|1423726.3.peg.2763"/>
<dbReference type="EMBL" id="AZDA01000003">
    <property type="protein sequence ID" value="KRK40901.1"/>
    <property type="molecule type" value="Genomic_DNA"/>
</dbReference>
<reference evidence="2 3" key="1">
    <citation type="journal article" date="2015" name="Genome Announc.">
        <title>Expanding the biotechnology potential of lactobacilli through comparative genomics of 213 strains and associated genera.</title>
        <authorList>
            <person name="Sun Z."/>
            <person name="Harris H.M."/>
            <person name="McCann A."/>
            <person name="Guo C."/>
            <person name="Argimon S."/>
            <person name="Zhang W."/>
            <person name="Yang X."/>
            <person name="Jeffery I.B."/>
            <person name="Cooney J.C."/>
            <person name="Kagawa T.F."/>
            <person name="Liu W."/>
            <person name="Song Y."/>
            <person name="Salvetti E."/>
            <person name="Wrobel A."/>
            <person name="Rasinkangas P."/>
            <person name="Parkhill J."/>
            <person name="Rea M.C."/>
            <person name="O'Sullivan O."/>
            <person name="Ritari J."/>
            <person name="Douillard F.P."/>
            <person name="Paul Ross R."/>
            <person name="Yang R."/>
            <person name="Briner A.E."/>
            <person name="Felis G.E."/>
            <person name="de Vos W.M."/>
            <person name="Barrangou R."/>
            <person name="Klaenhammer T.R."/>
            <person name="Caufield P.W."/>
            <person name="Cui Y."/>
            <person name="Zhang H."/>
            <person name="O'Toole P.W."/>
        </authorList>
    </citation>
    <scope>NUCLEOTIDE SEQUENCE [LARGE SCALE GENOMIC DNA]</scope>
    <source>
        <strain evidence="2 3">DSM 20003</strain>
    </source>
</reference>
<sequence length="60" mass="6361">MHKLKRIGQWLVLNAIGLFLVAGMTIIVIASFLIGHIIGLYVLGAALLILAIILAIPGGR</sequence>
<comment type="caution">
    <text evidence="2">The sequence shown here is derived from an EMBL/GenBank/DDBJ whole genome shotgun (WGS) entry which is preliminary data.</text>
</comment>
<dbReference type="AlphaFoldDB" id="A0A0R1H3D3"/>
<dbReference type="RefSeq" id="WP_057903332.1">
    <property type="nucleotide sequence ID" value="NZ_AZDA01000003.1"/>
</dbReference>